<gene>
    <name evidence="1" type="ORF">QSV35_04655</name>
</gene>
<proteinExistence type="predicted"/>
<dbReference type="Proteomes" id="UP001235064">
    <property type="component" value="Unassembled WGS sequence"/>
</dbReference>
<sequence>MSMVEVRVHVPVERETEFYRWFADWRDGKVSGIDEADDRPMEVALEPAIAWWKSLTTKEAAIWSLWISAAPSMVTADAIVDALKLGGPREIPGALAWSGRKGRRVGFDVNWQFRTEPTTGKPIYGLEDVEYAAVLAQARDAADLSAPRVTAR</sequence>
<protein>
    <submittedName>
        <fullName evidence="1">Uncharacterized protein</fullName>
    </submittedName>
</protein>
<accession>A0ABT7MVY1</accession>
<evidence type="ECO:0000313" key="1">
    <source>
        <dbReference type="EMBL" id="MDL9978612.1"/>
    </source>
</evidence>
<dbReference type="EMBL" id="JASXSZ010000001">
    <property type="protein sequence ID" value="MDL9978612.1"/>
    <property type="molecule type" value="Genomic_DNA"/>
</dbReference>
<comment type="caution">
    <text evidence="1">The sequence shown here is derived from an EMBL/GenBank/DDBJ whole genome shotgun (WGS) entry which is preliminary data.</text>
</comment>
<dbReference type="RefSeq" id="WP_286287179.1">
    <property type="nucleotide sequence ID" value="NZ_JASXSZ010000001.1"/>
</dbReference>
<reference evidence="1 2" key="1">
    <citation type="submission" date="2023-06" db="EMBL/GenBank/DDBJ databases">
        <title>Microbacterium sp. nov., isolated from a waste landfill.</title>
        <authorList>
            <person name="Wen W."/>
        </authorList>
    </citation>
    <scope>NUCLEOTIDE SEQUENCE [LARGE SCALE GENOMIC DNA]</scope>
    <source>
        <strain evidence="1 2">ASV49</strain>
    </source>
</reference>
<name>A0ABT7MVY1_9MICO</name>
<evidence type="ECO:0000313" key="2">
    <source>
        <dbReference type="Proteomes" id="UP001235064"/>
    </source>
</evidence>
<organism evidence="1 2">
    <name type="scientific">Microbacterium candidum</name>
    <dbReference type="NCBI Taxonomy" id="3041922"/>
    <lineage>
        <taxon>Bacteria</taxon>
        <taxon>Bacillati</taxon>
        <taxon>Actinomycetota</taxon>
        <taxon>Actinomycetes</taxon>
        <taxon>Micrococcales</taxon>
        <taxon>Microbacteriaceae</taxon>
        <taxon>Microbacterium</taxon>
    </lineage>
</organism>
<keyword evidence="2" id="KW-1185">Reference proteome</keyword>